<dbReference type="EMBL" id="JAXBLV010000110">
    <property type="protein sequence ID" value="MDY3559378.1"/>
    <property type="molecule type" value="Genomic_DNA"/>
</dbReference>
<evidence type="ECO:0000259" key="2">
    <source>
        <dbReference type="PROSITE" id="PS51352"/>
    </source>
</evidence>
<keyword evidence="4" id="KW-1185">Reference proteome</keyword>
<organism evidence="3 4">
    <name type="scientific">Gemmata algarum</name>
    <dbReference type="NCBI Taxonomy" id="2975278"/>
    <lineage>
        <taxon>Bacteria</taxon>
        <taxon>Pseudomonadati</taxon>
        <taxon>Planctomycetota</taxon>
        <taxon>Planctomycetia</taxon>
        <taxon>Gemmatales</taxon>
        <taxon>Gemmataceae</taxon>
        <taxon>Gemmata</taxon>
    </lineage>
</organism>
<evidence type="ECO:0000313" key="4">
    <source>
        <dbReference type="Proteomes" id="UP001272242"/>
    </source>
</evidence>
<gene>
    <name evidence="3" type="ORF">R5W23_000370</name>
</gene>
<dbReference type="InterPro" id="IPR013766">
    <property type="entry name" value="Thioredoxin_domain"/>
</dbReference>
<dbReference type="PROSITE" id="PS51352">
    <property type="entry name" value="THIOREDOXIN_2"/>
    <property type="match status" value="1"/>
</dbReference>
<dbReference type="Proteomes" id="UP001272242">
    <property type="component" value="Unassembled WGS sequence"/>
</dbReference>
<sequence>MKPLFGLALVSAAALTCSAEDPPAPAKETKAAVKVYDEKADAKALIEAALASAKRENRRVLVQWGGNWCSWCLLLHNKFTTDRALAKTLRYEYDVVHIDSKNTDLLKKYNVDLSNAGVPFLTVLDADGKVLVNQPTEPFETKENGKNGHDAKKLQEFLDRYKAEPKKAADVLAAALADATKTDRKVILHFGAPWCGWCLKLDAWLARPDIAALVGKDYVDVKIDQDRMTGAKEVFEKYHPEKSGGIPWFVVLDGTGKALVTSDGPKGNIGFPAEPGEIEHFAKMITATRKRLTDQELDTLKAALTPPPKAPKK</sequence>
<feature type="domain" description="Thioredoxin" evidence="2">
    <location>
        <begin position="130"/>
        <end position="290"/>
    </location>
</feature>
<evidence type="ECO:0000313" key="3">
    <source>
        <dbReference type="EMBL" id="MDY3559378.1"/>
    </source>
</evidence>
<dbReference type="RefSeq" id="WP_320686152.1">
    <property type="nucleotide sequence ID" value="NZ_JAXBLV010000110.1"/>
</dbReference>
<dbReference type="PANTHER" id="PTHR32234">
    <property type="entry name" value="THIOL:DISULFIDE INTERCHANGE PROTEIN DSBD"/>
    <property type="match status" value="1"/>
</dbReference>
<dbReference type="Pfam" id="PF03190">
    <property type="entry name" value="Thioredox_DsbH"/>
    <property type="match status" value="1"/>
</dbReference>
<dbReference type="SUPFAM" id="SSF52833">
    <property type="entry name" value="Thioredoxin-like"/>
    <property type="match status" value="2"/>
</dbReference>
<feature type="chain" id="PRO_5045097081" evidence="1">
    <location>
        <begin position="20"/>
        <end position="313"/>
    </location>
</feature>
<dbReference type="InterPro" id="IPR004879">
    <property type="entry name" value="Ssp411-like_TRX"/>
</dbReference>
<protein>
    <submittedName>
        <fullName evidence="3">Thioredoxin family protein</fullName>
    </submittedName>
</protein>
<evidence type="ECO:0000256" key="1">
    <source>
        <dbReference type="SAM" id="SignalP"/>
    </source>
</evidence>
<keyword evidence="1" id="KW-0732">Signal</keyword>
<dbReference type="Pfam" id="PF13899">
    <property type="entry name" value="Thioredoxin_7"/>
    <property type="match status" value="1"/>
</dbReference>
<dbReference type="InterPro" id="IPR036249">
    <property type="entry name" value="Thioredoxin-like_sf"/>
</dbReference>
<name>A0ABU5F005_9BACT</name>
<accession>A0ABU5F005</accession>
<feature type="signal peptide" evidence="1">
    <location>
        <begin position="1"/>
        <end position="19"/>
    </location>
</feature>
<proteinExistence type="predicted"/>
<dbReference type="PANTHER" id="PTHR32234:SF0">
    <property type="entry name" value="THIOL:DISULFIDE INTERCHANGE PROTEIN DSBD"/>
    <property type="match status" value="1"/>
</dbReference>
<reference evidence="4" key="1">
    <citation type="journal article" date="2023" name="Mar. Drugs">
        <title>Gemmata algarum, a Novel Planctomycete Isolated from an Algal Mat, Displays Antimicrobial Activity.</title>
        <authorList>
            <person name="Kumar G."/>
            <person name="Kallscheuer N."/>
            <person name="Kashif M."/>
            <person name="Ahamad S."/>
            <person name="Jagadeeshwari U."/>
            <person name="Pannikurungottu S."/>
            <person name="Haufschild T."/>
            <person name="Kabuu M."/>
            <person name="Sasikala C."/>
            <person name="Jogler C."/>
            <person name="Ramana C."/>
        </authorList>
    </citation>
    <scope>NUCLEOTIDE SEQUENCE [LARGE SCALE GENOMIC DNA]</scope>
    <source>
        <strain evidence="4">JC673</strain>
    </source>
</reference>
<comment type="caution">
    <text evidence="3">The sequence shown here is derived from an EMBL/GenBank/DDBJ whole genome shotgun (WGS) entry which is preliminary data.</text>
</comment>
<dbReference type="Gene3D" id="3.40.30.10">
    <property type="entry name" value="Glutaredoxin"/>
    <property type="match status" value="2"/>
</dbReference>